<dbReference type="AlphaFoldDB" id="A0A250IC73"/>
<dbReference type="Pfam" id="PF03613">
    <property type="entry name" value="EIID-AGA"/>
    <property type="match status" value="1"/>
</dbReference>
<dbReference type="PROSITE" id="PS51108">
    <property type="entry name" value="PTS_EIID"/>
    <property type="match status" value="1"/>
</dbReference>
<feature type="transmembrane region" description="Helical" evidence="1">
    <location>
        <begin position="238"/>
        <end position="254"/>
    </location>
</feature>
<dbReference type="InterPro" id="IPR004704">
    <property type="entry name" value="PTS_IID_man"/>
</dbReference>
<dbReference type="GO" id="GO:0009401">
    <property type="term" value="P:phosphoenolpyruvate-dependent sugar phosphotransferase system"/>
    <property type="evidence" value="ECO:0007669"/>
    <property type="project" value="InterPro"/>
</dbReference>
<evidence type="ECO:0000313" key="2">
    <source>
        <dbReference type="EMBL" id="ATB28833.1"/>
    </source>
</evidence>
<dbReference type="GO" id="GO:0005886">
    <property type="term" value="C:plasma membrane"/>
    <property type="evidence" value="ECO:0007669"/>
    <property type="project" value="TreeGrafter"/>
</dbReference>
<feature type="transmembrane region" description="Helical" evidence="1">
    <location>
        <begin position="124"/>
        <end position="147"/>
    </location>
</feature>
<keyword evidence="3" id="KW-1185">Reference proteome</keyword>
<dbReference type="KEGG" id="mbd:MEBOL_002282"/>
<evidence type="ECO:0000256" key="1">
    <source>
        <dbReference type="SAM" id="Phobius"/>
    </source>
</evidence>
<dbReference type="PANTHER" id="PTHR32502">
    <property type="entry name" value="N-ACETYLGALACTOSAMINE PERMEASE II COMPONENT-RELATED"/>
    <property type="match status" value="1"/>
</dbReference>
<reference evidence="2 3" key="1">
    <citation type="submission" date="2017-06" db="EMBL/GenBank/DDBJ databases">
        <authorList>
            <person name="Kim H.J."/>
            <person name="Triplett B.A."/>
        </authorList>
    </citation>
    <scope>NUCLEOTIDE SEQUENCE [LARGE SCALE GENOMIC DNA]</scope>
    <source>
        <strain evidence="2 3">DSM 14713</strain>
    </source>
</reference>
<feature type="transmembrane region" description="Helical" evidence="1">
    <location>
        <begin position="98"/>
        <end position="118"/>
    </location>
</feature>
<keyword evidence="1" id="KW-1133">Transmembrane helix</keyword>
<dbReference type="PANTHER" id="PTHR32502:SF23">
    <property type="entry name" value="TRANSPORT PROTEIN, PTS SYSTEM"/>
    <property type="match status" value="1"/>
</dbReference>
<proteinExistence type="predicted"/>
<keyword evidence="1" id="KW-0812">Transmembrane</keyword>
<name>A0A250IC73_9BACT</name>
<sequence length="255" mass="27189">MSRVAPTLSRGLLLRVFMRSLFLQASWNPQGMQNLGLAYAIYPALERLYPERKELEEAVRRHLVFFNTHPYVAAAIVGGVLYHEQRVARNEEPPDKVVAFKAALMGPLAALGDGFFWLSLKPATGAVCAALVPLVGAWAAVLFLLLYNGVHFTLRARLYLLGLSLGDRLVEAVARANLPSRGAKLRMVGAACAGGLAAWLAVTFGANAGGHFAPLLSVGCLALGAVSYVLVARRVPSYGVLYLAAALACLAGAFL</sequence>
<feature type="transmembrane region" description="Helical" evidence="1">
    <location>
        <begin position="185"/>
        <end position="206"/>
    </location>
</feature>
<protein>
    <submittedName>
        <fullName evidence="2">PTS mannose transporter subunit IIA</fullName>
    </submittedName>
</protein>
<organism evidence="2 3">
    <name type="scientific">Melittangium boletus DSM 14713</name>
    <dbReference type="NCBI Taxonomy" id="1294270"/>
    <lineage>
        <taxon>Bacteria</taxon>
        <taxon>Pseudomonadati</taxon>
        <taxon>Myxococcota</taxon>
        <taxon>Myxococcia</taxon>
        <taxon>Myxococcales</taxon>
        <taxon>Cystobacterineae</taxon>
        <taxon>Archangiaceae</taxon>
        <taxon>Melittangium</taxon>
    </lineage>
</organism>
<keyword evidence="1" id="KW-0472">Membrane</keyword>
<gene>
    <name evidence="2" type="ORF">MEBOL_002282</name>
</gene>
<feature type="transmembrane region" description="Helical" evidence="1">
    <location>
        <begin position="212"/>
        <end position="231"/>
    </location>
</feature>
<dbReference type="InterPro" id="IPR050303">
    <property type="entry name" value="GatZ_KbaZ_carbometab"/>
</dbReference>
<dbReference type="OrthoDB" id="9811533at2"/>
<evidence type="ECO:0000313" key="3">
    <source>
        <dbReference type="Proteomes" id="UP000217289"/>
    </source>
</evidence>
<dbReference type="EMBL" id="CP022163">
    <property type="protein sequence ID" value="ATB28833.1"/>
    <property type="molecule type" value="Genomic_DNA"/>
</dbReference>
<dbReference type="RefSeq" id="WP_095977475.1">
    <property type="nucleotide sequence ID" value="NZ_CP022163.1"/>
</dbReference>
<accession>A0A250IC73</accession>
<dbReference type="Proteomes" id="UP000217289">
    <property type="component" value="Chromosome"/>
</dbReference>